<feature type="transmembrane region" description="Helical" evidence="2">
    <location>
        <begin position="105"/>
        <end position="135"/>
    </location>
</feature>
<gene>
    <name evidence="4" type="ORF">JOC86_001384</name>
</gene>
<evidence type="ECO:0000256" key="2">
    <source>
        <dbReference type="SAM" id="Phobius"/>
    </source>
</evidence>
<feature type="domain" description="Prepilin type IV endopeptidase peptidase" evidence="3">
    <location>
        <begin position="31"/>
        <end position="134"/>
    </location>
</feature>
<protein>
    <submittedName>
        <fullName evidence="4">Leader peptidase (Prepilin peptidase)/N-methyltransferase</fullName>
        <ecNumber evidence="4">2.1.1.-</ecNumber>
        <ecNumber evidence="4">3.4.23.43</ecNumber>
    </submittedName>
</protein>
<keyword evidence="2" id="KW-0812">Transmembrane</keyword>
<dbReference type="InterPro" id="IPR050882">
    <property type="entry name" value="Prepilin_peptidase/N-MTase"/>
</dbReference>
<dbReference type="Proteomes" id="UP001646157">
    <property type="component" value="Unassembled WGS sequence"/>
</dbReference>
<dbReference type="GO" id="GO:0032259">
    <property type="term" value="P:methylation"/>
    <property type="evidence" value="ECO:0007669"/>
    <property type="project" value="UniProtKB-KW"/>
</dbReference>
<dbReference type="Gene3D" id="1.20.120.1220">
    <property type="match status" value="1"/>
</dbReference>
<dbReference type="InterPro" id="IPR000045">
    <property type="entry name" value="Prepilin_IV_endopep_pep"/>
</dbReference>
<evidence type="ECO:0000313" key="5">
    <source>
        <dbReference type="Proteomes" id="UP001646157"/>
    </source>
</evidence>
<comment type="caution">
    <text evidence="4">The sequence shown here is derived from an EMBL/GenBank/DDBJ whole genome shotgun (WGS) entry which is preliminary data.</text>
</comment>
<accession>A0ABS2NAG7</accession>
<sequence>MYPVMEVITGAFFVLAYQVFGLQLELIIALTLISLFSIITVSDLKYMIIPDKVLLFFAILFIVERLFKPLSPWWASLTGAALGFSLLLLIAIISKGGMGGGDIKLFTLIGFVLGVKGLLLSFFLATLLGAVVGIAGMLIGKFKKGEAIAFGPYICLGTILAYFYGEEIVQWYYSLYI</sequence>
<proteinExistence type="inferred from homology"/>
<dbReference type="Pfam" id="PF01478">
    <property type="entry name" value="Peptidase_A24"/>
    <property type="match status" value="1"/>
</dbReference>
<feature type="transmembrane region" description="Helical" evidence="2">
    <location>
        <begin position="73"/>
        <end position="93"/>
    </location>
</feature>
<feature type="transmembrane region" description="Helical" evidence="2">
    <location>
        <begin position="48"/>
        <end position="67"/>
    </location>
</feature>
<organism evidence="4 5">
    <name type="scientific">Rossellomorea pakistanensis</name>
    <dbReference type="NCBI Taxonomy" id="992288"/>
    <lineage>
        <taxon>Bacteria</taxon>
        <taxon>Bacillati</taxon>
        <taxon>Bacillota</taxon>
        <taxon>Bacilli</taxon>
        <taxon>Bacillales</taxon>
        <taxon>Bacillaceae</taxon>
        <taxon>Rossellomorea</taxon>
    </lineage>
</organism>
<dbReference type="EMBL" id="JAFBDZ010000001">
    <property type="protein sequence ID" value="MBM7584847.1"/>
    <property type="molecule type" value="Genomic_DNA"/>
</dbReference>
<keyword evidence="5" id="KW-1185">Reference proteome</keyword>
<dbReference type="PANTHER" id="PTHR30487:SF0">
    <property type="entry name" value="PREPILIN LEADER PEPTIDASE_N-METHYLTRANSFERASE-RELATED"/>
    <property type="match status" value="1"/>
</dbReference>
<name>A0ABS2NAG7_9BACI</name>
<comment type="similarity">
    <text evidence="1">Belongs to the peptidase A24 family.</text>
</comment>
<keyword evidence="4" id="KW-0378">Hydrolase</keyword>
<dbReference type="PANTHER" id="PTHR30487">
    <property type="entry name" value="TYPE 4 PREPILIN-LIKE PROTEINS LEADER PEPTIDE-PROCESSING ENZYME"/>
    <property type="match status" value="1"/>
</dbReference>
<dbReference type="EC" id="3.4.23.43" evidence="4"/>
<keyword evidence="2" id="KW-1133">Transmembrane helix</keyword>
<evidence type="ECO:0000259" key="3">
    <source>
        <dbReference type="Pfam" id="PF01478"/>
    </source>
</evidence>
<dbReference type="EC" id="2.1.1.-" evidence="4"/>
<feature type="transmembrane region" description="Helical" evidence="2">
    <location>
        <begin position="147"/>
        <end position="165"/>
    </location>
</feature>
<dbReference type="GO" id="GO:0004190">
    <property type="term" value="F:aspartic-type endopeptidase activity"/>
    <property type="evidence" value="ECO:0007669"/>
    <property type="project" value="UniProtKB-EC"/>
</dbReference>
<keyword evidence="2" id="KW-0472">Membrane</keyword>
<reference evidence="4 5" key="1">
    <citation type="submission" date="2021-01" db="EMBL/GenBank/DDBJ databases">
        <title>Genomic Encyclopedia of Type Strains, Phase IV (KMG-IV): sequencing the most valuable type-strain genomes for metagenomic binning, comparative biology and taxonomic classification.</title>
        <authorList>
            <person name="Goeker M."/>
        </authorList>
    </citation>
    <scope>NUCLEOTIDE SEQUENCE [LARGE SCALE GENOMIC DNA]</scope>
    <source>
        <strain evidence="4 5">DSM 24834</strain>
    </source>
</reference>
<dbReference type="GO" id="GO:0008168">
    <property type="term" value="F:methyltransferase activity"/>
    <property type="evidence" value="ECO:0007669"/>
    <property type="project" value="UniProtKB-KW"/>
</dbReference>
<keyword evidence="4" id="KW-0489">Methyltransferase</keyword>
<evidence type="ECO:0000313" key="4">
    <source>
        <dbReference type="EMBL" id="MBM7584847.1"/>
    </source>
</evidence>
<evidence type="ECO:0000256" key="1">
    <source>
        <dbReference type="ARBA" id="ARBA00005801"/>
    </source>
</evidence>
<keyword evidence="4" id="KW-0808">Transferase</keyword>
<feature type="transmembrane region" description="Helical" evidence="2">
    <location>
        <begin position="12"/>
        <end position="36"/>
    </location>
</feature>